<dbReference type="PROSITE" id="PS50977">
    <property type="entry name" value="HTH_TETR_2"/>
    <property type="match status" value="1"/>
</dbReference>
<dbReference type="InterPro" id="IPR001647">
    <property type="entry name" value="HTH_TetR"/>
</dbReference>
<evidence type="ECO:0000256" key="1">
    <source>
        <dbReference type="ARBA" id="ARBA00023125"/>
    </source>
</evidence>
<dbReference type="InterPro" id="IPR036271">
    <property type="entry name" value="Tet_transcr_reg_TetR-rel_C_sf"/>
</dbReference>
<dbReference type="EMBL" id="JACXAH010000047">
    <property type="protein sequence ID" value="MBD1373930.1"/>
    <property type="molecule type" value="Genomic_DNA"/>
</dbReference>
<proteinExistence type="predicted"/>
<keyword evidence="5" id="KW-1185">Reference proteome</keyword>
<dbReference type="Gene3D" id="1.10.10.60">
    <property type="entry name" value="Homeodomain-like"/>
    <property type="match status" value="1"/>
</dbReference>
<evidence type="ECO:0000256" key="2">
    <source>
        <dbReference type="PROSITE-ProRule" id="PRU00335"/>
    </source>
</evidence>
<dbReference type="Pfam" id="PF00440">
    <property type="entry name" value="TetR_N"/>
    <property type="match status" value="1"/>
</dbReference>
<protein>
    <submittedName>
        <fullName evidence="4">TetR/AcrR family transcriptional regulator</fullName>
    </submittedName>
</protein>
<gene>
    <name evidence="4" type="ORF">IC620_16420</name>
</gene>
<keyword evidence="1 2" id="KW-0238">DNA-binding</keyword>
<organism evidence="4 5">
    <name type="scientific">Polycladospora coralii</name>
    <dbReference type="NCBI Taxonomy" id="2771432"/>
    <lineage>
        <taxon>Bacteria</taxon>
        <taxon>Bacillati</taxon>
        <taxon>Bacillota</taxon>
        <taxon>Bacilli</taxon>
        <taxon>Bacillales</taxon>
        <taxon>Thermoactinomycetaceae</taxon>
        <taxon>Polycladospora</taxon>
    </lineage>
</organism>
<accession>A0A926NDP5</accession>
<dbReference type="Proteomes" id="UP000661691">
    <property type="component" value="Unassembled WGS sequence"/>
</dbReference>
<dbReference type="SUPFAM" id="SSF48498">
    <property type="entry name" value="Tetracyclin repressor-like, C-terminal domain"/>
    <property type="match status" value="1"/>
</dbReference>
<dbReference type="GO" id="GO:0003677">
    <property type="term" value="F:DNA binding"/>
    <property type="evidence" value="ECO:0007669"/>
    <property type="project" value="UniProtKB-UniRule"/>
</dbReference>
<dbReference type="PANTHER" id="PTHR43479:SF11">
    <property type="entry name" value="ACREF_ENVCD OPERON REPRESSOR-RELATED"/>
    <property type="match status" value="1"/>
</dbReference>
<feature type="domain" description="HTH tetR-type" evidence="3">
    <location>
        <begin position="8"/>
        <end position="68"/>
    </location>
</feature>
<dbReference type="AlphaFoldDB" id="A0A926NDP5"/>
<dbReference type="SUPFAM" id="SSF46689">
    <property type="entry name" value="Homeodomain-like"/>
    <property type="match status" value="1"/>
</dbReference>
<feature type="DNA-binding region" description="H-T-H motif" evidence="2">
    <location>
        <begin position="31"/>
        <end position="50"/>
    </location>
</feature>
<evidence type="ECO:0000313" key="4">
    <source>
        <dbReference type="EMBL" id="MBD1373930.1"/>
    </source>
</evidence>
<reference evidence="4" key="1">
    <citation type="submission" date="2020-09" db="EMBL/GenBank/DDBJ databases">
        <title>A novel bacterium of genus Hazenella, isolated from South China Sea.</title>
        <authorList>
            <person name="Huang H."/>
            <person name="Mo K."/>
            <person name="Hu Y."/>
        </authorList>
    </citation>
    <scope>NUCLEOTIDE SEQUENCE</scope>
    <source>
        <strain evidence="4">IB182357</strain>
    </source>
</reference>
<evidence type="ECO:0000313" key="5">
    <source>
        <dbReference type="Proteomes" id="UP000661691"/>
    </source>
</evidence>
<comment type="caution">
    <text evidence="4">The sequence shown here is derived from an EMBL/GenBank/DDBJ whole genome shotgun (WGS) entry which is preliminary data.</text>
</comment>
<dbReference type="PANTHER" id="PTHR43479">
    <property type="entry name" value="ACREF/ENVCD OPERON REPRESSOR-RELATED"/>
    <property type="match status" value="1"/>
</dbReference>
<name>A0A926NDP5_9BACL</name>
<dbReference type="PRINTS" id="PR00455">
    <property type="entry name" value="HTHTETR"/>
</dbReference>
<dbReference type="InterPro" id="IPR009057">
    <property type="entry name" value="Homeodomain-like_sf"/>
</dbReference>
<dbReference type="RefSeq" id="WP_191141137.1">
    <property type="nucleotide sequence ID" value="NZ_JACXAG020000015.1"/>
</dbReference>
<dbReference type="Gene3D" id="1.10.357.10">
    <property type="entry name" value="Tetracycline Repressor, domain 2"/>
    <property type="match status" value="1"/>
</dbReference>
<dbReference type="InterPro" id="IPR050624">
    <property type="entry name" value="HTH-type_Tx_Regulator"/>
</dbReference>
<evidence type="ECO:0000259" key="3">
    <source>
        <dbReference type="PROSITE" id="PS50977"/>
    </source>
</evidence>
<sequence length="197" mass="22736">MKHASKSGKTKHLLVETTKVLIMEKGCNRVTISDIMERSGLSKGAVYHHVKSKDELLALILQERLEKINKRFFLEVNPDKPEFEGPLYQIVHDLPLLTDPNELTNQIFMYLISRNDQPMVKEILRSFYEQGIQNSKEWISQGQQAGVISSSVDKEKTSELFTLITYGLRIRSLIAKEEETLQIEALIDFMRNTLRTK</sequence>